<dbReference type="GO" id="GO:0005121">
    <property type="term" value="F:Toll binding"/>
    <property type="evidence" value="ECO:0000318"/>
    <property type="project" value="GO_Central"/>
</dbReference>
<dbReference type="InParanoid" id="A0A139WMX0"/>
<keyword evidence="1 4" id="KW-0732">Signal</keyword>
<evidence type="ECO:0000256" key="2">
    <source>
        <dbReference type="ARBA" id="ARBA00023157"/>
    </source>
</evidence>
<evidence type="ECO:0000313" key="7">
    <source>
        <dbReference type="Proteomes" id="UP000007266"/>
    </source>
</evidence>
<name>A0A139WMX0_TRICA</name>
<dbReference type="EMBL" id="KQ971312">
    <property type="protein sequence ID" value="KYB29244.1"/>
    <property type="molecule type" value="Genomic_DNA"/>
</dbReference>
<sequence>MWVKCVFVCVYFMTMEVSGIQASPAWQRNNHIVFPNSLEEHETFIAPKCSGNKTFCEDVGHYPKNKFSVILENTTYGEDYFMPQSTAEEESIKNRLYGVTEYYICNSHVQTQYPKVAQNVRNEWKYVYNFDNYKQGVRTEECVAETACRSFQGTPREVRTKCMQKYSDMLLLVADEYGKPVWAFKPCHLIQPRWMIARVCTFPDSSEIGGDFLYETVVPNCQNHTYCEHLDRYPKELFSKILKSREKEFSRYFQSMAVIEPIMSRNQDTSCICASRKSIIYPKAAYNIKNNLKFIYNFDGYKQGVSVEVCVIWVTAE</sequence>
<keyword evidence="2" id="KW-1015">Disulfide bond</keyword>
<dbReference type="STRING" id="7070.A0A139WMX0"/>
<evidence type="ECO:0000313" key="6">
    <source>
        <dbReference type="EMBL" id="KYB29244.1"/>
    </source>
</evidence>
<feature type="domain" description="Spaetzle" evidence="5">
    <location>
        <begin position="103"/>
        <end position="179"/>
    </location>
</feature>
<accession>A0A139WMX0</accession>
<dbReference type="Gene3D" id="2.10.90.10">
    <property type="entry name" value="Cystine-knot cytokines"/>
    <property type="match status" value="2"/>
</dbReference>
<evidence type="ECO:0000259" key="5">
    <source>
        <dbReference type="Pfam" id="PF16077"/>
    </source>
</evidence>
<keyword evidence="3" id="KW-0325">Glycoprotein</keyword>
<keyword evidence="7" id="KW-1185">Reference proteome</keyword>
<dbReference type="PANTHER" id="PTHR23199">
    <property type="entry name" value="NEUROTROPHIN 1-RELATED"/>
    <property type="match status" value="1"/>
</dbReference>
<reference evidence="6 7" key="2">
    <citation type="journal article" date="2010" name="Nucleic Acids Res.">
        <title>BeetleBase in 2010: revisions to provide comprehensive genomic information for Tribolium castaneum.</title>
        <authorList>
            <person name="Kim H.S."/>
            <person name="Murphy T."/>
            <person name="Xia J."/>
            <person name="Caragea D."/>
            <person name="Park Y."/>
            <person name="Beeman R.W."/>
            <person name="Lorenzen M.D."/>
            <person name="Butcher S."/>
            <person name="Manak J.R."/>
            <person name="Brown S.J."/>
        </authorList>
    </citation>
    <scope>GENOME REANNOTATION</scope>
    <source>
        <strain evidence="6 7">Georgia GA2</strain>
    </source>
</reference>
<feature type="chain" id="PRO_5007300301" description="Spaetzle domain-containing protein" evidence="4">
    <location>
        <begin position="20"/>
        <end position="317"/>
    </location>
</feature>
<feature type="signal peptide" evidence="4">
    <location>
        <begin position="1"/>
        <end position="19"/>
    </location>
</feature>
<evidence type="ECO:0000256" key="3">
    <source>
        <dbReference type="ARBA" id="ARBA00023180"/>
    </source>
</evidence>
<dbReference type="InterPro" id="IPR032104">
    <property type="entry name" value="Spaetzle"/>
</dbReference>
<reference evidence="6 7" key="1">
    <citation type="journal article" date="2008" name="Nature">
        <title>The genome of the model beetle and pest Tribolium castaneum.</title>
        <authorList>
            <consortium name="Tribolium Genome Sequencing Consortium"/>
            <person name="Richards S."/>
            <person name="Gibbs R.A."/>
            <person name="Weinstock G.M."/>
            <person name="Brown S.J."/>
            <person name="Denell R."/>
            <person name="Beeman R.W."/>
            <person name="Gibbs R."/>
            <person name="Beeman R.W."/>
            <person name="Brown S.J."/>
            <person name="Bucher G."/>
            <person name="Friedrich M."/>
            <person name="Grimmelikhuijzen C.J."/>
            <person name="Klingler M."/>
            <person name="Lorenzen M."/>
            <person name="Richards S."/>
            <person name="Roth S."/>
            <person name="Schroder R."/>
            <person name="Tautz D."/>
            <person name="Zdobnov E.M."/>
            <person name="Muzny D."/>
            <person name="Gibbs R.A."/>
            <person name="Weinstock G.M."/>
            <person name="Attaway T."/>
            <person name="Bell S."/>
            <person name="Buhay C.J."/>
            <person name="Chandrabose M.N."/>
            <person name="Chavez D."/>
            <person name="Clerk-Blankenburg K.P."/>
            <person name="Cree A."/>
            <person name="Dao M."/>
            <person name="Davis C."/>
            <person name="Chacko J."/>
            <person name="Dinh H."/>
            <person name="Dugan-Rocha S."/>
            <person name="Fowler G."/>
            <person name="Garner T.T."/>
            <person name="Garnes J."/>
            <person name="Gnirke A."/>
            <person name="Hawes A."/>
            <person name="Hernandez J."/>
            <person name="Hines S."/>
            <person name="Holder M."/>
            <person name="Hume J."/>
            <person name="Jhangiani S.N."/>
            <person name="Joshi V."/>
            <person name="Khan Z.M."/>
            <person name="Jackson L."/>
            <person name="Kovar C."/>
            <person name="Kowis A."/>
            <person name="Lee S."/>
            <person name="Lewis L.R."/>
            <person name="Margolis J."/>
            <person name="Morgan M."/>
            <person name="Nazareth L.V."/>
            <person name="Nguyen N."/>
            <person name="Okwuonu G."/>
            <person name="Parker D."/>
            <person name="Richards S."/>
            <person name="Ruiz S.J."/>
            <person name="Santibanez J."/>
            <person name="Savard J."/>
            <person name="Scherer S.E."/>
            <person name="Schneider B."/>
            <person name="Sodergren E."/>
            <person name="Tautz D."/>
            <person name="Vattahil S."/>
            <person name="Villasana D."/>
            <person name="White C.S."/>
            <person name="Wright R."/>
            <person name="Park Y."/>
            <person name="Beeman R.W."/>
            <person name="Lord J."/>
            <person name="Oppert B."/>
            <person name="Lorenzen M."/>
            <person name="Brown S."/>
            <person name="Wang L."/>
            <person name="Savard J."/>
            <person name="Tautz D."/>
            <person name="Richards S."/>
            <person name="Weinstock G."/>
            <person name="Gibbs R.A."/>
            <person name="Liu Y."/>
            <person name="Worley K."/>
            <person name="Weinstock G."/>
            <person name="Elsik C.G."/>
            <person name="Reese J.T."/>
            <person name="Elhaik E."/>
            <person name="Landan G."/>
            <person name="Graur D."/>
            <person name="Arensburger P."/>
            <person name="Atkinson P."/>
            <person name="Beeman R.W."/>
            <person name="Beidler J."/>
            <person name="Brown S.J."/>
            <person name="Demuth J.P."/>
            <person name="Drury D.W."/>
            <person name="Du Y.Z."/>
            <person name="Fujiwara H."/>
            <person name="Lorenzen M."/>
            <person name="Maselli V."/>
            <person name="Osanai M."/>
            <person name="Park Y."/>
            <person name="Robertson H.M."/>
            <person name="Tu Z."/>
            <person name="Wang J.J."/>
            <person name="Wang S."/>
            <person name="Richards S."/>
            <person name="Song H."/>
            <person name="Zhang L."/>
            <person name="Sodergren E."/>
            <person name="Werner D."/>
            <person name="Stanke M."/>
            <person name="Morgenstern B."/>
            <person name="Solovyev V."/>
            <person name="Kosarev P."/>
            <person name="Brown G."/>
            <person name="Chen H.C."/>
            <person name="Ermolaeva O."/>
            <person name="Hlavina W."/>
            <person name="Kapustin Y."/>
            <person name="Kiryutin B."/>
            <person name="Kitts P."/>
            <person name="Maglott D."/>
            <person name="Pruitt K."/>
            <person name="Sapojnikov V."/>
            <person name="Souvorov A."/>
            <person name="Mackey A.J."/>
            <person name="Waterhouse R.M."/>
            <person name="Wyder S."/>
            <person name="Zdobnov E.M."/>
            <person name="Zdobnov E.M."/>
            <person name="Wyder S."/>
            <person name="Kriventseva E.V."/>
            <person name="Kadowaki T."/>
            <person name="Bork P."/>
            <person name="Aranda M."/>
            <person name="Bao R."/>
            <person name="Beermann A."/>
            <person name="Berns N."/>
            <person name="Bolognesi R."/>
            <person name="Bonneton F."/>
            <person name="Bopp D."/>
            <person name="Brown S.J."/>
            <person name="Bucher G."/>
            <person name="Butts T."/>
            <person name="Chaumot A."/>
            <person name="Denell R.E."/>
            <person name="Ferrier D.E."/>
            <person name="Friedrich M."/>
            <person name="Gordon C.M."/>
            <person name="Jindra M."/>
            <person name="Klingler M."/>
            <person name="Lan Q."/>
            <person name="Lattorff H.M."/>
            <person name="Laudet V."/>
            <person name="von Levetsow C."/>
            <person name="Liu Z."/>
            <person name="Lutz R."/>
            <person name="Lynch J.A."/>
            <person name="da Fonseca R.N."/>
            <person name="Posnien N."/>
            <person name="Reuter R."/>
            <person name="Roth S."/>
            <person name="Savard J."/>
            <person name="Schinko J.B."/>
            <person name="Schmitt C."/>
            <person name="Schoppmeier M."/>
            <person name="Schroder R."/>
            <person name="Shippy T.D."/>
            <person name="Simonnet F."/>
            <person name="Marques-Souza H."/>
            <person name="Tautz D."/>
            <person name="Tomoyasu Y."/>
            <person name="Trauner J."/>
            <person name="Van der Zee M."/>
            <person name="Vervoort M."/>
            <person name="Wittkopp N."/>
            <person name="Wimmer E.A."/>
            <person name="Yang X."/>
            <person name="Jones A.K."/>
            <person name="Sattelle D.B."/>
            <person name="Ebert P.R."/>
            <person name="Nelson D."/>
            <person name="Scott J.G."/>
            <person name="Beeman R.W."/>
            <person name="Muthukrishnan S."/>
            <person name="Kramer K.J."/>
            <person name="Arakane Y."/>
            <person name="Beeman R.W."/>
            <person name="Zhu Q."/>
            <person name="Hogenkamp D."/>
            <person name="Dixit R."/>
            <person name="Oppert B."/>
            <person name="Jiang H."/>
            <person name="Zou Z."/>
            <person name="Marshall J."/>
            <person name="Elpidina E."/>
            <person name="Vinokurov K."/>
            <person name="Oppert C."/>
            <person name="Zou Z."/>
            <person name="Evans J."/>
            <person name="Lu Z."/>
            <person name="Zhao P."/>
            <person name="Sumathipala N."/>
            <person name="Altincicek B."/>
            <person name="Vilcinskas A."/>
            <person name="Williams M."/>
            <person name="Hultmark D."/>
            <person name="Hetru C."/>
            <person name="Jiang H."/>
            <person name="Grimmelikhuijzen C.J."/>
            <person name="Hauser F."/>
            <person name="Cazzamali G."/>
            <person name="Williamson M."/>
            <person name="Park Y."/>
            <person name="Li B."/>
            <person name="Tanaka Y."/>
            <person name="Predel R."/>
            <person name="Neupert S."/>
            <person name="Schachtner J."/>
            <person name="Verleyen P."/>
            <person name="Raible F."/>
            <person name="Bork P."/>
            <person name="Friedrich M."/>
            <person name="Walden K.K."/>
            <person name="Robertson H.M."/>
            <person name="Angeli S."/>
            <person name="Foret S."/>
            <person name="Bucher G."/>
            <person name="Schuetz S."/>
            <person name="Maleszka R."/>
            <person name="Wimmer E.A."/>
            <person name="Beeman R.W."/>
            <person name="Lorenzen M."/>
            <person name="Tomoyasu Y."/>
            <person name="Miller S.C."/>
            <person name="Grossmann D."/>
            <person name="Bucher G."/>
        </authorList>
    </citation>
    <scope>NUCLEOTIDE SEQUENCE [LARGE SCALE GENOMIC DNA]</scope>
    <source>
        <strain evidence="6 7">Georgia GA2</strain>
    </source>
</reference>
<dbReference type="Pfam" id="PF16077">
    <property type="entry name" value="Spaetzle"/>
    <property type="match status" value="1"/>
</dbReference>
<dbReference type="GO" id="GO:0005576">
    <property type="term" value="C:extracellular region"/>
    <property type="evidence" value="ECO:0000318"/>
    <property type="project" value="GO_Central"/>
</dbReference>
<dbReference type="AlphaFoldDB" id="A0A139WMX0"/>
<dbReference type="InterPro" id="IPR052444">
    <property type="entry name" value="Spz/Toll_ligand-like"/>
</dbReference>
<dbReference type="GO" id="GO:0021556">
    <property type="term" value="P:central nervous system formation"/>
    <property type="evidence" value="ECO:0000318"/>
    <property type="project" value="GO_Central"/>
</dbReference>
<dbReference type="PANTHER" id="PTHR23199:SF12">
    <property type="entry name" value="NEUROTROPHIN 1-RELATED"/>
    <property type="match status" value="1"/>
</dbReference>
<gene>
    <name evidence="6" type="primary">AUGUSTUS-3.0.2_32151</name>
    <name evidence="6" type="ORF">TcasGA2_TC032151</name>
</gene>
<proteinExistence type="predicted"/>
<protein>
    <recommendedName>
        <fullName evidence="5">Spaetzle domain-containing protein</fullName>
    </recommendedName>
</protein>
<organism evidence="6 7">
    <name type="scientific">Tribolium castaneum</name>
    <name type="common">Red flour beetle</name>
    <dbReference type="NCBI Taxonomy" id="7070"/>
    <lineage>
        <taxon>Eukaryota</taxon>
        <taxon>Metazoa</taxon>
        <taxon>Ecdysozoa</taxon>
        <taxon>Arthropoda</taxon>
        <taxon>Hexapoda</taxon>
        <taxon>Insecta</taxon>
        <taxon>Pterygota</taxon>
        <taxon>Neoptera</taxon>
        <taxon>Endopterygota</taxon>
        <taxon>Coleoptera</taxon>
        <taxon>Polyphaga</taxon>
        <taxon>Cucujiformia</taxon>
        <taxon>Tenebrionidae</taxon>
        <taxon>Tenebrionidae incertae sedis</taxon>
        <taxon>Tribolium</taxon>
    </lineage>
</organism>
<dbReference type="GO" id="GO:0005615">
    <property type="term" value="C:extracellular space"/>
    <property type="evidence" value="ECO:0007669"/>
    <property type="project" value="UniProtKB-ARBA"/>
</dbReference>
<dbReference type="GO" id="GO:0045087">
    <property type="term" value="P:innate immune response"/>
    <property type="evidence" value="ECO:0000318"/>
    <property type="project" value="GO_Central"/>
</dbReference>
<dbReference type="InterPro" id="IPR029034">
    <property type="entry name" value="Cystine-knot_cytokine"/>
</dbReference>
<dbReference type="GO" id="GO:0008083">
    <property type="term" value="F:growth factor activity"/>
    <property type="evidence" value="ECO:0000318"/>
    <property type="project" value="GO_Central"/>
</dbReference>
<evidence type="ECO:0000256" key="1">
    <source>
        <dbReference type="ARBA" id="ARBA00022729"/>
    </source>
</evidence>
<dbReference type="SUPFAM" id="SSF57501">
    <property type="entry name" value="Cystine-knot cytokines"/>
    <property type="match status" value="2"/>
</dbReference>
<evidence type="ECO:0000256" key="4">
    <source>
        <dbReference type="SAM" id="SignalP"/>
    </source>
</evidence>
<dbReference type="Proteomes" id="UP000007266">
    <property type="component" value="Linkage group 2"/>
</dbReference>